<dbReference type="RefSeq" id="WP_119320549.1">
    <property type="nucleotide sequence ID" value="NZ_AP025739.1"/>
</dbReference>
<evidence type="ECO:0000313" key="1">
    <source>
        <dbReference type="EMBL" id="BDI30866.1"/>
    </source>
</evidence>
<dbReference type="Pfam" id="PF13191">
    <property type="entry name" value="AAA_16"/>
    <property type="match status" value="1"/>
</dbReference>
<dbReference type="PANTHER" id="PTHR47691:SF3">
    <property type="entry name" value="HTH-TYPE TRANSCRIPTIONAL REGULATOR RV0890C-RELATED"/>
    <property type="match status" value="1"/>
</dbReference>
<dbReference type="OrthoDB" id="3194665at2"/>
<dbReference type="GO" id="GO:0003677">
    <property type="term" value="F:DNA binding"/>
    <property type="evidence" value="ECO:0007669"/>
    <property type="project" value="InterPro"/>
</dbReference>
<dbReference type="InterPro" id="IPR036388">
    <property type="entry name" value="WH-like_DNA-bd_sf"/>
</dbReference>
<reference evidence="1 2" key="1">
    <citation type="journal article" date="2019" name="Int. J. Syst. Evol. Microbiol.">
        <title>Capsulimonas corticalis gen. nov., sp. nov., an aerobic capsulated bacterium, of a novel bacterial order, Capsulimonadales ord. nov., of the class Armatimonadia of the phylum Armatimonadetes.</title>
        <authorList>
            <person name="Li J."/>
            <person name="Kudo C."/>
            <person name="Tonouchi A."/>
        </authorList>
    </citation>
    <scope>NUCLEOTIDE SEQUENCE [LARGE SCALE GENOMIC DNA]</scope>
    <source>
        <strain evidence="1 2">AX-7</strain>
    </source>
</reference>
<gene>
    <name evidence="1" type="ORF">CCAX7_29170</name>
</gene>
<dbReference type="AlphaFoldDB" id="A0A402CT53"/>
<accession>A0A402CT53</accession>
<proteinExistence type="predicted"/>
<dbReference type="GO" id="GO:0006355">
    <property type="term" value="P:regulation of DNA-templated transcription"/>
    <property type="evidence" value="ECO:0007669"/>
    <property type="project" value="InterPro"/>
</dbReference>
<dbReference type="Proteomes" id="UP000287394">
    <property type="component" value="Chromosome"/>
</dbReference>
<dbReference type="InterPro" id="IPR041664">
    <property type="entry name" value="AAA_16"/>
</dbReference>
<dbReference type="SMART" id="SM01043">
    <property type="entry name" value="BTAD"/>
    <property type="match status" value="1"/>
</dbReference>
<keyword evidence="2" id="KW-1185">Reference proteome</keyword>
<organism evidence="1 2">
    <name type="scientific">Capsulimonas corticalis</name>
    <dbReference type="NCBI Taxonomy" id="2219043"/>
    <lineage>
        <taxon>Bacteria</taxon>
        <taxon>Bacillati</taxon>
        <taxon>Armatimonadota</taxon>
        <taxon>Armatimonadia</taxon>
        <taxon>Capsulimonadales</taxon>
        <taxon>Capsulimonadaceae</taxon>
        <taxon>Capsulimonas</taxon>
    </lineage>
</organism>
<dbReference type="Gene3D" id="1.25.40.10">
    <property type="entry name" value="Tetratricopeptide repeat domain"/>
    <property type="match status" value="2"/>
</dbReference>
<name>A0A402CT53_9BACT</name>
<dbReference type="Pfam" id="PF03704">
    <property type="entry name" value="BTAD"/>
    <property type="match status" value="1"/>
</dbReference>
<protein>
    <submittedName>
        <fullName evidence="1">Uncharacterized protein</fullName>
    </submittedName>
</protein>
<dbReference type="InterPro" id="IPR005158">
    <property type="entry name" value="BTAD"/>
</dbReference>
<dbReference type="SUPFAM" id="SSF46894">
    <property type="entry name" value="C-terminal effector domain of the bipartite response regulators"/>
    <property type="match status" value="1"/>
</dbReference>
<dbReference type="InterPro" id="IPR011990">
    <property type="entry name" value="TPR-like_helical_dom_sf"/>
</dbReference>
<dbReference type="PANTHER" id="PTHR47691">
    <property type="entry name" value="REGULATOR-RELATED"/>
    <property type="match status" value="1"/>
</dbReference>
<dbReference type="SUPFAM" id="SSF52540">
    <property type="entry name" value="P-loop containing nucleoside triphosphate hydrolases"/>
    <property type="match status" value="1"/>
</dbReference>
<dbReference type="InterPro" id="IPR027417">
    <property type="entry name" value="P-loop_NTPase"/>
</dbReference>
<dbReference type="Gene3D" id="3.40.50.300">
    <property type="entry name" value="P-loop containing nucleotide triphosphate hydrolases"/>
    <property type="match status" value="1"/>
</dbReference>
<dbReference type="EMBL" id="AP025739">
    <property type="protein sequence ID" value="BDI30866.1"/>
    <property type="molecule type" value="Genomic_DNA"/>
</dbReference>
<evidence type="ECO:0000313" key="2">
    <source>
        <dbReference type="Proteomes" id="UP000287394"/>
    </source>
</evidence>
<dbReference type="Gene3D" id="1.10.10.10">
    <property type="entry name" value="Winged helix-like DNA-binding domain superfamily/Winged helix DNA-binding domain"/>
    <property type="match status" value="1"/>
</dbReference>
<sequence length="1018" mass="111938">MTGAWTVTLFGGLRATRGTEVVERFRSHNIAALMAYLCLFPRLHSREELADLLWPDSDLEAGRTNLRTAIASLRRQLELPGDLAGSILVTQGRTMVGLNPEAISTDVAHFESLLKGSAHPENSIVEKIAMLAEATGLYAQPLLSGFYETWALTERDRLAEVQWGALRDQAGLYERTGRYDMALECVRRAVSADSLREEAHAEVIRLLMASGQVAAARRQFADLEQLLESELGIEPTPETRALLNAAPAPETRALSDASPAEATLVFAPPPASAAPSNAGDGPVTKPVLVRKPSRLPLTLTQFFGRSKERASLADLLGEGTRLVTLTGPGGSGKTRLAIEVARDLHETFPGGSWFIPLADVREASRISDALAEALPVTRSRAVMPFDQVVEALTRLGRVVLVLDNFEQLAETGANVVQQLLSAVPELCCLVTSRQRLLLDGEREFPLAPLPTPPTPGSPERLLEFPSIQLFVNRAQAARPDFQLSARNAAAVALLCDKLEGIPLAVELAAAWAQTLSPAQTLERLDHRFDLLVSRRRDTPGRHQTLRATVESSYQLLPPATQRFFTQLGQFRGGWTLEAAEAVSGDRDAIYHLTTLREHSLVLASEESQVDGTAETGMRYRMLETLREFADELVSDEDKRRALCERHYGHYLELAQDAEPGLHGHEQAGWIKRLDSERHNMRGALAWATEYDPDAGLRLASALTRFWESRAYVREGSLCMEQLLAVSGGETSLRADILFKSGRFAWYLRNWDLARKRFSESITMYRALNDISGIALPLAAWAGLLLMNDGDGLGAHMALEEAWRATEISGDLRPRLEIYEWRTAMACGMENYAEGERHTQDWLALARQLGDHTIEVAALFWMGLLTANSMDSQRARVYFEQAIAVSKTVGETFWGSGAWFGMALVEVMDGDPERGRQCVQRSYDLLGDMGYQFVHHYLLQALAFVCSAQGDASRAARLLGAVEHLRRTDQTLTASIIGRGFDTYVESAKAALGPEGFAAEQAIGAGMTLDEALAYGLLP</sequence>
<dbReference type="InterPro" id="IPR016032">
    <property type="entry name" value="Sig_transdc_resp-reg_C-effctor"/>
</dbReference>
<dbReference type="KEGG" id="ccot:CCAX7_29170"/>
<dbReference type="SUPFAM" id="SSF48452">
    <property type="entry name" value="TPR-like"/>
    <property type="match status" value="2"/>
</dbReference>